<organism evidence="1 2">
    <name type="scientific">Rossellomorea vietnamensis</name>
    <dbReference type="NCBI Taxonomy" id="218284"/>
    <lineage>
        <taxon>Bacteria</taxon>
        <taxon>Bacillati</taxon>
        <taxon>Bacillota</taxon>
        <taxon>Bacilli</taxon>
        <taxon>Bacillales</taxon>
        <taxon>Bacillaceae</taxon>
        <taxon>Rossellomorea</taxon>
    </lineage>
</organism>
<reference evidence="1" key="1">
    <citation type="submission" date="2022-09" db="EMBL/GenBank/DDBJ databases">
        <title>Complete genome sequence of Rossellomorea vietnamensis strain RL-WG62, a newly isolated PGPR with the potential for plant salinity stress alleviation.</title>
        <authorList>
            <person name="Ren L."/>
            <person name="Wang G."/>
            <person name="Hu H."/>
        </authorList>
    </citation>
    <scope>NUCLEOTIDE SEQUENCE</scope>
    <source>
        <strain evidence="1">RL-WG62</strain>
    </source>
</reference>
<dbReference type="EMBL" id="CP104558">
    <property type="protein sequence ID" value="UXH44017.1"/>
    <property type="molecule type" value="Genomic_DNA"/>
</dbReference>
<proteinExistence type="predicted"/>
<sequence>MDFHNLNYKRPDIGEFEGKVLQLLERFKASDSHLEQFEIIDQINFLRNDVLTMFTIAQIRSHLNTLDVAYQKEQQYINESWPIYEKIVALFHEHVSYSPFKDEIKEKFGEQFVCLAEASQNTVSSEVIAYLITENNLISDYTKLLATSTVEFSGENRTLSQLDAFLYSADRSIRKQAGEKKYELLSQLEDKIDHIFDELIKVRNTMAIKLGHNSFVELGYARLSRVGYDQADVADFRNLILKYIVPITEKARENQRIRLGLNKLTFYDEDIRFRTGNPTPKGDVESMVSSFEEILNEMSMELGEFFHSLCTNHLLDLLPKEGKARGAYATYLCNEKTPYIFANLNGTRKDVKVLSHEFGHAWQMYLFNQRNRIPEYILPTKEACEIHSISMEFLVWPYLEKIFGEDADKYRYAHLEDAIFSMPYRAAIDEFQHFIYQNPSLSISERKEKWIEIECKYMPYKTEYENTYLKRGAFWQQQAHIFTTPFYYIDYALAQMCSLQIWSKAQTNESMAWEKYMNLCKLGGSKSFLQLIEESGITSPFKEQGFNFIMGEIEKWFELNERMIEELVD</sequence>
<protein>
    <submittedName>
        <fullName evidence="1">M3 family oligoendopeptidase</fullName>
    </submittedName>
</protein>
<accession>A0ACD4C685</accession>
<name>A0ACD4C685_9BACI</name>
<dbReference type="Proteomes" id="UP001064027">
    <property type="component" value="Chromosome"/>
</dbReference>
<evidence type="ECO:0000313" key="1">
    <source>
        <dbReference type="EMBL" id="UXH44017.1"/>
    </source>
</evidence>
<gene>
    <name evidence="1" type="ORF">N5C46_20650</name>
</gene>
<evidence type="ECO:0000313" key="2">
    <source>
        <dbReference type="Proteomes" id="UP001064027"/>
    </source>
</evidence>
<keyword evidence="2" id="KW-1185">Reference proteome</keyword>